<accession>A0A0X3P1V4</accession>
<dbReference type="InterPro" id="IPR007110">
    <property type="entry name" value="Ig-like_dom"/>
</dbReference>
<dbReference type="SUPFAM" id="SSF48726">
    <property type="entry name" value="Immunoglobulin"/>
    <property type="match status" value="1"/>
</dbReference>
<keyword evidence="1" id="KW-1133">Transmembrane helix</keyword>
<organism evidence="4">
    <name type="scientific">Schistocephalus solidus</name>
    <name type="common">Tapeworm</name>
    <dbReference type="NCBI Taxonomy" id="70667"/>
    <lineage>
        <taxon>Eukaryota</taxon>
        <taxon>Metazoa</taxon>
        <taxon>Spiralia</taxon>
        <taxon>Lophotrochozoa</taxon>
        <taxon>Platyhelminthes</taxon>
        <taxon>Cestoda</taxon>
        <taxon>Eucestoda</taxon>
        <taxon>Diphyllobothriidea</taxon>
        <taxon>Diphyllobothriidae</taxon>
        <taxon>Schistocephalus</taxon>
    </lineage>
</organism>
<keyword evidence="1" id="KW-0472">Membrane</keyword>
<evidence type="ECO:0000313" key="4">
    <source>
        <dbReference type="EMBL" id="JAP43797.1"/>
    </source>
</evidence>
<feature type="transmembrane region" description="Helical" evidence="1">
    <location>
        <begin position="924"/>
        <end position="948"/>
    </location>
</feature>
<feature type="domain" description="Ig-like" evidence="3">
    <location>
        <begin position="817"/>
        <end position="907"/>
    </location>
</feature>
<sequence>VRFKRNISSALNKMWWIFFYLHIFSTARCEDVSFIVARRFPKLTPNKTIYRINDIILGCSIHAEVLNQAGFIFERAQEHQVPIRIQVTEHTRHGEEVLFESDYGDRVGMPEILKRYKGKNLGVYAVCIAKDTSQYKTKLLIDELLGAKASIEDYEVVYQGMKIDCQEEARSAIQSFWLYISGVPQTTLGRYLKITKTRFGSSRTPITSYACCSTGTGARRRVYTYFVASEFTQAITPAKRFYNPGDVITCHIYVSTLVDVNMAREALQGVGIRITTVLLDNSIQVLERLHITSLPLPDYHKGVKQYRIQCLLDGLQRTRETVANAHYIHNTYLKPYKQIYEPKSHIKCENMKIYRNRTTRVILLPLPVSTRVPIASDDTGISTDFKGAFGSKLTVLKDGQLTNEGFFLALCEIQDGGKLYHTTPIFLNVWKNSPARVEVIYPRRAPIAQTTFLPQGSLLKCASKFPHSRPWTRLAGSNYKCQMNAVGEFLMIPRMDENCLVVYACSAFAGENKNTITSIRLTIEIIAKLDTVIDNTQVYLSPKEKVGCLSLGHSDLLGDTVSIPLAADLWLTPTNGNPTNLGKDIIPNVLTAGSYSVECKTNPGFSTELLPLLTADPQDLDIQYEPGVGNPVTPGEKIRCFAKILLNGQAEFSELDGLLKVETSFEGMPIVLADRVKQFTVPEWIDVDGYKVEISGLMLRNKCTFTNSSWRTWTVEIRACNKVHYVAIEPPLGETVGVGVTIRCATVEVCDYRFIYTLSVSDVTAELNEGTQIFASNSSPIKITHDMLGKKVITCTTRDAHQRDLRVSQKVVIEGQPFGIQLIRKNNAGTGVESDTNMVNANETLHCASGGYPLPEITWLHVSSPKQHPRHRLAIHRSNLITTVFDPPGYYTYTCHARNSLGEVSLKHTFYLRNANYVALDQQTIVFCWVLVNLAIFACLVLMGQLVVNRDLLESIED</sequence>
<dbReference type="AlphaFoldDB" id="A0A0X3P1V4"/>
<name>A0A0X3P1V4_SCHSO</name>
<gene>
    <name evidence="4" type="ORF">TR121250</name>
</gene>
<dbReference type="InterPro" id="IPR036179">
    <property type="entry name" value="Ig-like_dom_sf"/>
</dbReference>
<dbReference type="EMBL" id="GEEE01019428">
    <property type="protein sequence ID" value="JAP43797.1"/>
    <property type="molecule type" value="Transcribed_RNA"/>
</dbReference>
<dbReference type="PROSITE" id="PS50835">
    <property type="entry name" value="IG_LIKE"/>
    <property type="match status" value="1"/>
</dbReference>
<feature type="non-terminal residue" evidence="4">
    <location>
        <position position="1"/>
    </location>
</feature>
<evidence type="ECO:0000259" key="3">
    <source>
        <dbReference type="PROSITE" id="PS50835"/>
    </source>
</evidence>
<keyword evidence="1" id="KW-0812">Transmembrane</keyword>
<protein>
    <recommendedName>
        <fullName evidence="3">Ig-like domain-containing protein</fullName>
    </recommendedName>
</protein>
<evidence type="ECO:0000256" key="2">
    <source>
        <dbReference type="SAM" id="SignalP"/>
    </source>
</evidence>
<keyword evidence="2" id="KW-0732">Signal</keyword>
<evidence type="ECO:0000256" key="1">
    <source>
        <dbReference type="SAM" id="Phobius"/>
    </source>
</evidence>
<dbReference type="Gene3D" id="2.60.40.10">
    <property type="entry name" value="Immunoglobulins"/>
    <property type="match status" value="1"/>
</dbReference>
<reference evidence="4" key="1">
    <citation type="submission" date="2016-01" db="EMBL/GenBank/DDBJ databases">
        <title>Reference transcriptome for the parasite Schistocephalus solidus: insights into the molecular evolution of parasitism.</title>
        <authorList>
            <person name="Hebert F.O."/>
            <person name="Grambauer S."/>
            <person name="Barber I."/>
            <person name="Landry C.R."/>
            <person name="Aubin-Horth N."/>
        </authorList>
    </citation>
    <scope>NUCLEOTIDE SEQUENCE</scope>
</reference>
<dbReference type="InterPro" id="IPR013783">
    <property type="entry name" value="Ig-like_fold"/>
</dbReference>
<feature type="signal peptide" evidence="2">
    <location>
        <begin position="1"/>
        <end position="29"/>
    </location>
</feature>
<feature type="chain" id="PRO_5007050859" description="Ig-like domain-containing protein" evidence="2">
    <location>
        <begin position="30"/>
        <end position="958"/>
    </location>
</feature>
<proteinExistence type="predicted"/>